<feature type="compositionally biased region" description="Basic and acidic residues" evidence="3">
    <location>
        <begin position="56"/>
        <end position="70"/>
    </location>
</feature>
<sequence>MNRSLRVLVAVAVLVLAASGCGKGKGSASASNMRKTDVAKSGSKQMKSTKSSKATVSEHKGEKGKSKEASRAVAHSGALTAEDNGREIDLRQGQVVTVVLESNKASGLGWVLVEPAGAVVVTQGSPVYVSKAGKRSSGGTETWHFRAAKPGYQTVKMEYRRKWASSVPERTFRFDANVR</sequence>
<keyword evidence="1" id="KW-0646">Protease inhibitor</keyword>
<dbReference type="Gene3D" id="2.60.40.2020">
    <property type="match status" value="1"/>
</dbReference>
<evidence type="ECO:0000259" key="5">
    <source>
        <dbReference type="Pfam" id="PF09394"/>
    </source>
</evidence>
<feature type="signal peptide" evidence="4">
    <location>
        <begin position="1"/>
        <end position="22"/>
    </location>
</feature>
<name>A0A538SAL4_UNCEI</name>
<dbReference type="EMBL" id="VBOR01000076">
    <property type="protein sequence ID" value="TMQ48386.1"/>
    <property type="molecule type" value="Genomic_DNA"/>
</dbReference>
<dbReference type="SUPFAM" id="SSF141066">
    <property type="entry name" value="ICP-like"/>
    <property type="match status" value="1"/>
</dbReference>
<comment type="caution">
    <text evidence="6">The sequence shown here is derived from an EMBL/GenBank/DDBJ whole genome shotgun (WGS) entry which is preliminary data.</text>
</comment>
<feature type="compositionally biased region" description="Polar residues" evidence="3">
    <location>
        <begin position="42"/>
        <end position="55"/>
    </location>
</feature>
<protein>
    <recommendedName>
        <fullName evidence="5">Proteinase inhibitor I42 chagasin domain-containing protein</fullName>
    </recommendedName>
</protein>
<dbReference type="PROSITE" id="PS51257">
    <property type="entry name" value="PROKAR_LIPOPROTEIN"/>
    <property type="match status" value="1"/>
</dbReference>
<dbReference type="InterPro" id="IPR052781">
    <property type="entry name" value="Cys_protease_inhibitor_I42"/>
</dbReference>
<keyword evidence="2" id="KW-0789">Thiol protease inhibitor</keyword>
<evidence type="ECO:0000256" key="4">
    <source>
        <dbReference type="SAM" id="SignalP"/>
    </source>
</evidence>
<dbReference type="AlphaFoldDB" id="A0A538SAL4"/>
<evidence type="ECO:0000256" key="2">
    <source>
        <dbReference type="ARBA" id="ARBA00022704"/>
    </source>
</evidence>
<dbReference type="Proteomes" id="UP000316292">
    <property type="component" value="Unassembled WGS sequence"/>
</dbReference>
<evidence type="ECO:0000313" key="7">
    <source>
        <dbReference type="Proteomes" id="UP000316292"/>
    </source>
</evidence>
<dbReference type="PANTHER" id="PTHR36530:SF1">
    <property type="entry name" value="AMOEBIASIN-1"/>
    <property type="match status" value="1"/>
</dbReference>
<accession>A0A538SAL4</accession>
<dbReference type="InterPro" id="IPR036331">
    <property type="entry name" value="Chagasin-like_sf"/>
</dbReference>
<feature type="domain" description="Proteinase inhibitor I42 chagasin" evidence="5">
    <location>
        <begin position="90"/>
        <end position="176"/>
    </location>
</feature>
<dbReference type="Pfam" id="PF09394">
    <property type="entry name" value="Inhibitor_I42"/>
    <property type="match status" value="1"/>
</dbReference>
<evidence type="ECO:0000313" key="6">
    <source>
        <dbReference type="EMBL" id="TMQ48386.1"/>
    </source>
</evidence>
<dbReference type="PANTHER" id="PTHR36530">
    <property type="entry name" value="INHIBITOR OF CYSTEINE PEPTIDASE"/>
    <property type="match status" value="1"/>
</dbReference>
<organism evidence="6 7">
    <name type="scientific">Eiseniibacteriota bacterium</name>
    <dbReference type="NCBI Taxonomy" id="2212470"/>
    <lineage>
        <taxon>Bacteria</taxon>
        <taxon>Candidatus Eiseniibacteriota</taxon>
    </lineage>
</organism>
<reference evidence="6 7" key="1">
    <citation type="journal article" date="2019" name="Nat. Microbiol.">
        <title>Mediterranean grassland soil C-N compound turnover is dependent on rainfall and depth, and is mediated by genomically divergent microorganisms.</title>
        <authorList>
            <person name="Diamond S."/>
            <person name="Andeer P.F."/>
            <person name="Li Z."/>
            <person name="Crits-Christoph A."/>
            <person name="Burstein D."/>
            <person name="Anantharaman K."/>
            <person name="Lane K.R."/>
            <person name="Thomas B.C."/>
            <person name="Pan C."/>
            <person name="Northen T.R."/>
            <person name="Banfield J.F."/>
        </authorList>
    </citation>
    <scope>NUCLEOTIDE SEQUENCE [LARGE SCALE GENOMIC DNA]</scope>
    <source>
        <strain evidence="6">WS_1</strain>
    </source>
</reference>
<keyword evidence="4" id="KW-0732">Signal</keyword>
<gene>
    <name evidence="6" type="ORF">E6K71_07375</name>
</gene>
<evidence type="ECO:0000256" key="1">
    <source>
        <dbReference type="ARBA" id="ARBA00022690"/>
    </source>
</evidence>
<evidence type="ECO:0000256" key="3">
    <source>
        <dbReference type="SAM" id="MobiDB-lite"/>
    </source>
</evidence>
<proteinExistence type="predicted"/>
<feature type="chain" id="PRO_5022079742" description="Proteinase inhibitor I42 chagasin domain-containing protein" evidence="4">
    <location>
        <begin position="23"/>
        <end position="179"/>
    </location>
</feature>
<dbReference type="GO" id="GO:0004869">
    <property type="term" value="F:cysteine-type endopeptidase inhibitor activity"/>
    <property type="evidence" value="ECO:0007669"/>
    <property type="project" value="UniProtKB-KW"/>
</dbReference>
<feature type="region of interest" description="Disordered" evidence="3">
    <location>
        <begin position="21"/>
        <end position="85"/>
    </location>
</feature>
<feature type="compositionally biased region" description="Low complexity" evidence="3">
    <location>
        <begin position="21"/>
        <end position="31"/>
    </location>
</feature>
<dbReference type="InterPro" id="IPR018990">
    <property type="entry name" value="Prot_inh_I42_chagasin"/>
</dbReference>